<keyword evidence="2" id="KW-0812">Transmembrane</keyword>
<proteinExistence type="inferred from homology"/>
<evidence type="ECO:0000313" key="4">
    <source>
        <dbReference type="EMBL" id="ROO84417.1"/>
    </source>
</evidence>
<keyword evidence="5" id="KW-1185">Reference proteome</keyword>
<dbReference type="EMBL" id="RJKE01000001">
    <property type="protein sequence ID" value="ROO84417.1"/>
    <property type="molecule type" value="Genomic_DNA"/>
</dbReference>
<comment type="caution">
    <text evidence="4">The sequence shown here is derived from an EMBL/GenBank/DDBJ whole genome shotgun (WGS) entry which is preliminary data.</text>
</comment>
<comment type="similarity">
    <text evidence="1">Belongs to the UPF0312 family.</text>
</comment>
<evidence type="ECO:0000313" key="5">
    <source>
        <dbReference type="Proteomes" id="UP000272400"/>
    </source>
</evidence>
<dbReference type="PANTHER" id="PTHR34406:SF1">
    <property type="entry name" value="PROTEIN YCEI"/>
    <property type="match status" value="1"/>
</dbReference>
<organism evidence="4 5">
    <name type="scientific">Actinocorallia herbida</name>
    <dbReference type="NCBI Taxonomy" id="58109"/>
    <lineage>
        <taxon>Bacteria</taxon>
        <taxon>Bacillati</taxon>
        <taxon>Actinomycetota</taxon>
        <taxon>Actinomycetes</taxon>
        <taxon>Streptosporangiales</taxon>
        <taxon>Thermomonosporaceae</taxon>
        <taxon>Actinocorallia</taxon>
    </lineage>
</organism>
<keyword evidence="2" id="KW-0472">Membrane</keyword>
<dbReference type="SUPFAM" id="SSF101874">
    <property type="entry name" value="YceI-like"/>
    <property type="match status" value="1"/>
</dbReference>
<reference evidence="4 5" key="1">
    <citation type="submission" date="2018-11" db="EMBL/GenBank/DDBJ databases">
        <title>Sequencing the genomes of 1000 actinobacteria strains.</title>
        <authorList>
            <person name="Klenk H.-P."/>
        </authorList>
    </citation>
    <scope>NUCLEOTIDE SEQUENCE [LARGE SCALE GENOMIC DNA]</scope>
    <source>
        <strain evidence="4 5">DSM 44254</strain>
    </source>
</reference>
<dbReference type="PANTHER" id="PTHR34406">
    <property type="entry name" value="PROTEIN YCEI"/>
    <property type="match status" value="1"/>
</dbReference>
<feature type="transmembrane region" description="Helical" evidence="2">
    <location>
        <begin position="6"/>
        <end position="27"/>
    </location>
</feature>
<name>A0A3N1CSX4_9ACTN</name>
<dbReference type="Pfam" id="PF04264">
    <property type="entry name" value="YceI"/>
    <property type="match status" value="1"/>
</dbReference>
<dbReference type="InterPro" id="IPR007372">
    <property type="entry name" value="Lipid/polyisoprenoid-bd_YceI"/>
</dbReference>
<evidence type="ECO:0000256" key="1">
    <source>
        <dbReference type="ARBA" id="ARBA00008812"/>
    </source>
</evidence>
<dbReference type="RefSeq" id="WP_170201332.1">
    <property type="nucleotide sequence ID" value="NZ_RJKE01000001.1"/>
</dbReference>
<evidence type="ECO:0000256" key="2">
    <source>
        <dbReference type="SAM" id="Phobius"/>
    </source>
</evidence>
<dbReference type="AlphaFoldDB" id="A0A3N1CSX4"/>
<feature type="domain" description="Lipid/polyisoprenoid-binding YceI-like" evidence="3">
    <location>
        <begin position="65"/>
        <end position="232"/>
    </location>
</feature>
<keyword evidence="2" id="KW-1133">Transmembrane helix</keyword>
<sequence length="233" mass="24211">MKKWTWWVVGVVGVLFLGFVVAPFVYTRFIEGDAPEKLSVGSASPSAAAAGAAGEAGAAASADGAWKVGTGSQAGYRVKEVLFGQSVEAVGRTDDVTGDLTITGSTVNEGSFTVQMAGVKSDQERRDAQFQGRIMSVGQFPTSTFKLTSPIELGTLPAVGAQANAEAKGELTLKGKTQPVTFPVTASRTAADTFEVAGQIPVTFADYGIANPSFGGISVEDDGQVEFLLKFTR</sequence>
<evidence type="ECO:0000259" key="3">
    <source>
        <dbReference type="SMART" id="SM00867"/>
    </source>
</evidence>
<dbReference type="Proteomes" id="UP000272400">
    <property type="component" value="Unassembled WGS sequence"/>
</dbReference>
<accession>A0A3N1CSX4</accession>
<dbReference type="Gene3D" id="2.40.128.110">
    <property type="entry name" value="Lipid/polyisoprenoid-binding, YceI-like"/>
    <property type="match status" value="1"/>
</dbReference>
<dbReference type="InterPro" id="IPR036761">
    <property type="entry name" value="TTHA0802/YceI-like_sf"/>
</dbReference>
<gene>
    <name evidence="4" type="ORF">EDD29_1940</name>
</gene>
<dbReference type="SMART" id="SM00867">
    <property type="entry name" value="YceI"/>
    <property type="match status" value="1"/>
</dbReference>
<protein>
    <submittedName>
        <fullName evidence="4">Polyisoprenoid-binding protein YceI</fullName>
    </submittedName>
</protein>